<evidence type="ECO:0000256" key="1">
    <source>
        <dbReference type="SAM" id="MobiDB-lite"/>
    </source>
</evidence>
<keyword evidence="2" id="KW-0812">Transmembrane</keyword>
<comment type="caution">
    <text evidence="4">The sequence shown here is derived from an EMBL/GenBank/DDBJ whole genome shotgun (WGS) entry which is preliminary data.</text>
</comment>
<feature type="transmembrane region" description="Helical" evidence="2">
    <location>
        <begin position="35"/>
        <end position="57"/>
    </location>
</feature>
<keyword evidence="2" id="KW-0472">Membrane</keyword>
<feature type="region of interest" description="Disordered" evidence="1">
    <location>
        <begin position="68"/>
        <end position="105"/>
    </location>
</feature>
<protein>
    <submittedName>
        <fullName evidence="4">Uncharacterized protein</fullName>
    </submittedName>
</protein>
<proteinExistence type="predicted"/>
<evidence type="ECO:0000256" key="2">
    <source>
        <dbReference type="SAM" id="Phobius"/>
    </source>
</evidence>
<evidence type="ECO:0000313" key="3">
    <source>
        <dbReference type="EMBL" id="KAJ7777502.1"/>
    </source>
</evidence>
<evidence type="ECO:0000313" key="4">
    <source>
        <dbReference type="EMBL" id="KAJ7781851.1"/>
    </source>
</evidence>
<gene>
    <name evidence="4" type="ORF">DFH07DRAFT_389647</name>
    <name evidence="3" type="ORF">DFH07DRAFT_8823</name>
</gene>
<name>A0AAD7KAN7_9AGAR</name>
<accession>A0AAD7KAN7</accession>
<sequence>MPPTQAAACASCSRSPYRGLRWAHGKRSCSSAASVYSFLFLFSSLLPALSCLSLLVVHFRPIPHSSPTSPGPAPVLLSHGSPSAPASSGAAADPEPEPVPAPVPASVPAPVPVPVPVPAPVPARDDDDELPAPEIAMGALPGSVNDVRIPSCPIPRSSNTSPGPTPVLPLLTLLPERSCLLVRVLKQREADGLLDRGLALHERPPSALWLHVMIKKTLYILYYKCNYSFFRPLE</sequence>
<evidence type="ECO:0000313" key="5">
    <source>
        <dbReference type="Proteomes" id="UP001215280"/>
    </source>
</evidence>
<dbReference type="EMBL" id="JARJLG010000004">
    <property type="protein sequence ID" value="KAJ7781851.1"/>
    <property type="molecule type" value="Genomic_DNA"/>
</dbReference>
<dbReference type="Proteomes" id="UP001215280">
    <property type="component" value="Unassembled WGS sequence"/>
</dbReference>
<reference evidence="4" key="1">
    <citation type="submission" date="2023-03" db="EMBL/GenBank/DDBJ databases">
        <title>Massive genome expansion in bonnet fungi (Mycena s.s.) driven by repeated elements and novel gene families across ecological guilds.</title>
        <authorList>
            <consortium name="Lawrence Berkeley National Laboratory"/>
            <person name="Harder C.B."/>
            <person name="Miyauchi S."/>
            <person name="Viragh M."/>
            <person name="Kuo A."/>
            <person name="Thoen E."/>
            <person name="Andreopoulos B."/>
            <person name="Lu D."/>
            <person name="Skrede I."/>
            <person name="Drula E."/>
            <person name="Henrissat B."/>
            <person name="Morin E."/>
            <person name="Kohler A."/>
            <person name="Barry K."/>
            <person name="LaButti K."/>
            <person name="Morin E."/>
            <person name="Salamov A."/>
            <person name="Lipzen A."/>
            <person name="Mereny Z."/>
            <person name="Hegedus B."/>
            <person name="Baldrian P."/>
            <person name="Stursova M."/>
            <person name="Weitz H."/>
            <person name="Taylor A."/>
            <person name="Grigoriev I.V."/>
            <person name="Nagy L.G."/>
            <person name="Martin F."/>
            <person name="Kauserud H."/>
        </authorList>
    </citation>
    <scope>NUCLEOTIDE SEQUENCE</scope>
    <source>
        <strain evidence="4">CBHHK188m</strain>
    </source>
</reference>
<feature type="compositionally biased region" description="Low complexity" evidence="1">
    <location>
        <begin position="78"/>
        <end position="93"/>
    </location>
</feature>
<organism evidence="4 5">
    <name type="scientific">Mycena maculata</name>
    <dbReference type="NCBI Taxonomy" id="230809"/>
    <lineage>
        <taxon>Eukaryota</taxon>
        <taxon>Fungi</taxon>
        <taxon>Dikarya</taxon>
        <taxon>Basidiomycota</taxon>
        <taxon>Agaricomycotina</taxon>
        <taxon>Agaricomycetes</taxon>
        <taxon>Agaricomycetidae</taxon>
        <taxon>Agaricales</taxon>
        <taxon>Marasmiineae</taxon>
        <taxon>Mycenaceae</taxon>
        <taxon>Mycena</taxon>
    </lineage>
</organism>
<dbReference type="EMBL" id="JARJLG010000010">
    <property type="protein sequence ID" value="KAJ7777502.1"/>
    <property type="molecule type" value="Genomic_DNA"/>
</dbReference>
<keyword evidence="2" id="KW-1133">Transmembrane helix</keyword>
<keyword evidence="5" id="KW-1185">Reference proteome</keyword>
<dbReference type="AlphaFoldDB" id="A0AAD7KAN7"/>